<dbReference type="PANTHER" id="PTHR43341:SF6">
    <property type="entry name" value="AMINO ACID TRANSPORTER (EUROFUNG)"/>
    <property type="match status" value="1"/>
</dbReference>
<protein>
    <submittedName>
        <fullName evidence="7">Putative amino acid transporter</fullName>
    </submittedName>
</protein>
<accession>A0A0G2FK55</accession>
<evidence type="ECO:0000259" key="6">
    <source>
        <dbReference type="Pfam" id="PF00324"/>
    </source>
</evidence>
<dbReference type="OrthoDB" id="4505636at2759"/>
<keyword evidence="3 5" id="KW-1133">Transmembrane helix</keyword>
<reference evidence="7 8" key="1">
    <citation type="submission" date="2015-05" db="EMBL/GenBank/DDBJ databases">
        <title>Distinctive expansion of gene families associated with plant cell wall degradation and secondary metabolism in the genomes of grapevine trunk pathogens.</title>
        <authorList>
            <person name="Lawrence D.P."/>
            <person name="Travadon R."/>
            <person name="Rolshausen P.E."/>
            <person name="Baumgartner K."/>
        </authorList>
    </citation>
    <scope>NUCLEOTIDE SEQUENCE [LARGE SCALE GENOMIC DNA]</scope>
    <source>
        <strain evidence="7">DA912</strain>
    </source>
</reference>
<proteinExistence type="predicted"/>
<evidence type="ECO:0000256" key="1">
    <source>
        <dbReference type="ARBA" id="ARBA00004141"/>
    </source>
</evidence>
<gene>
    <name evidence="7" type="ORF">UCDDA912_g05264</name>
</gene>
<name>A0A0G2FK55_9PEZI</name>
<feature type="transmembrane region" description="Helical" evidence="5">
    <location>
        <begin position="15"/>
        <end position="39"/>
    </location>
</feature>
<evidence type="ECO:0000256" key="4">
    <source>
        <dbReference type="ARBA" id="ARBA00023136"/>
    </source>
</evidence>
<dbReference type="InterPro" id="IPR050524">
    <property type="entry name" value="APC_YAT"/>
</dbReference>
<dbReference type="EMBL" id="LCUC01000188">
    <property type="protein sequence ID" value="KKY34762.1"/>
    <property type="molecule type" value="Genomic_DNA"/>
</dbReference>
<keyword evidence="8" id="KW-1185">Reference proteome</keyword>
<reference evidence="7 8" key="2">
    <citation type="submission" date="2015-05" db="EMBL/GenBank/DDBJ databases">
        <authorList>
            <person name="Morales-Cruz A."/>
            <person name="Amrine K.C."/>
            <person name="Cantu D."/>
        </authorList>
    </citation>
    <scope>NUCLEOTIDE SEQUENCE [LARGE SCALE GENOMIC DNA]</scope>
    <source>
        <strain evidence="7">DA912</strain>
    </source>
</reference>
<dbReference type="AlphaFoldDB" id="A0A0G2FK55"/>
<evidence type="ECO:0000313" key="7">
    <source>
        <dbReference type="EMBL" id="KKY34762.1"/>
    </source>
</evidence>
<organism evidence="7 8">
    <name type="scientific">Diaporthe ampelina</name>
    <dbReference type="NCBI Taxonomy" id="1214573"/>
    <lineage>
        <taxon>Eukaryota</taxon>
        <taxon>Fungi</taxon>
        <taxon>Dikarya</taxon>
        <taxon>Ascomycota</taxon>
        <taxon>Pezizomycotina</taxon>
        <taxon>Sordariomycetes</taxon>
        <taxon>Sordariomycetidae</taxon>
        <taxon>Diaporthales</taxon>
        <taxon>Diaporthaceae</taxon>
        <taxon>Diaporthe</taxon>
    </lineage>
</organism>
<dbReference type="Proteomes" id="UP000034680">
    <property type="component" value="Unassembled WGS sequence"/>
</dbReference>
<keyword evidence="2 5" id="KW-0812">Transmembrane</keyword>
<comment type="subcellular location">
    <subcellularLocation>
        <location evidence="1">Membrane</location>
        <topology evidence="1">Multi-pass membrane protein</topology>
    </subcellularLocation>
</comment>
<dbReference type="Pfam" id="PF00324">
    <property type="entry name" value="AA_permease"/>
    <property type="match status" value="1"/>
</dbReference>
<feature type="domain" description="Amino acid permease/ SLC12A" evidence="6">
    <location>
        <begin position="2"/>
        <end position="102"/>
    </location>
</feature>
<dbReference type="PANTHER" id="PTHR43341">
    <property type="entry name" value="AMINO ACID PERMEASE"/>
    <property type="match status" value="1"/>
</dbReference>
<evidence type="ECO:0000256" key="2">
    <source>
        <dbReference type="ARBA" id="ARBA00022692"/>
    </source>
</evidence>
<sequence length="102" mass="11496">MINVFAVERHEECEFWLATGKICLLAMVFYFTFVTMVGGNPKHDAYGFRYWQNPGAFAEHITTGDLDRFQGFLGALWSAVLTIVGPEYLDVAMVAGETKLPR</sequence>
<dbReference type="Gene3D" id="1.20.1740.10">
    <property type="entry name" value="Amino acid/polyamine transporter I"/>
    <property type="match status" value="1"/>
</dbReference>
<evidence type="ECO:0000313" key="8">
    <source>
        <dbReference type="Proteomes" id="UP000034680"/>
    </source>
</evidence>
<evidence type="ECO:0000256" key="3">
    <source>
        <dbReference type="ARBA" id="ARBA00022989"/>
    </source>
</evidence>
<keyword evidence="4 5" id="KW-0472">Membrane</keyword>
<dbReference type="STRING" id="1214573.A0A0G2FK55"/>
<comment type="caution">
    <text evidence="7">The sequence shown here is derived from an EMBL/GenBank/DDBJ whole genome shotgun (WGS) entry which is preliminary data.</text>
</comment>
<dbReference type="GO" id="GO:0016020">
    <property type="term" value="C:membrane"/>
    <property type="evidence" value="ECO:0007669"/>
    <property type="project" value="UniProtKB-SubCell"/>
</dbReference>
<dbReference type="InterPro" id="IPR004841">
    <property type="entry name" value="AA-permease/SLC12A_dom"/>
</dbReference>
<evidence type="ECO:0000256" key="5">
    <source>
        <dbReference type="SAM" id="Phobius"/>
    </source>
</evidence>
<dbReference type="GO" id="GO:0015171">
    <property type="term" value="F:amino acid transmembrane transporter activity"/>
    <property type="evidence" value="ECO:0007669"/>
    <property type="project" value="TreeGrafter"/>
</dbReference>